<evidence type="ECO:0000313" key="1">
    <source>
        <dbReference type="EMBL" id="VAV95527.1"/>
    </source>
</evidence>
<dbReference type="EMBL" id="UOEK01000079">
    <property type="protein sequence ID" value="VAV95527.1"/>
    <property type="molecule type" value="Genomic_DNA"/>
</dbReference>
<sequence>MIVARRQITCHSTQPTLVASKDTDSRIKYEIRCQDPYSVPETLEIGCYRCRAARALTLRQATSLAEKRPLIENGTTFGR</sequence>
<accession>A0A3B0RTL6</accession>
<proteinExistence type="predicted"/>
<name>A0A3B0RTL6_9ZZZZ</name>
<organism evidence="1">
    <name type="scientific">hydrothermal vent metagenome</name>
    <dbReference type="NCBI Taxonomy" id="652676"/>
    <lineage>
        <taxon>unclassified sequences</taxon>
        <taxon>metagenomes</taxon>
        <taxon>ecological metagenomes</taxon>
    </lineage>
</organism>
<dbReference type="AlphaFoldDB" id="A0A3B0RTL6"/>
<reference evidence="1" key="1">
    <citation type="submission" date="2018-06" db="EMBL/GenBank/DDBJ databases">
        <authorList>
            <person name="Zhirakovskaya E."/>
        </authorList>
    </citation>
    <scope>NUCLEOTIDE SEQUENCE</scope>
</reference>
<protein>
    <submittedName>
        <fullName evidence="1">Uncharacterized protein</fullName>
    </submittedName>
</protein>
<gene>
    <name evidence="1" type="ORF">MNBD_ACTINO02-2761</name>
</gene>